<keyword evidence="1" id="KW-0449">Lipoprotein</keyword>
<dbReference type="PATRIC" id="fig|821.40.peg.4538"/>
<dbReference type="InterPro" id="IPR011044">
    <property type="entry name" value="Quino_amine_DH_bsu"/>
</dbReference>
<sequence>MFLLVFMNSLFTLCQISKYRNQMKNKQLLCVLFPLLVACTGQRHQQQVSSESIIEEAVRKGEVLKGEIVPIDTALFRYAYRMRVQGDKAVILDLHNADYYYHVFTYPDFQYQSSFGKRGEGPGESIYAANIRFAGQDTVWVLDDGKGRMYQYSGIAGGKTPKQEKDILLDKRLFRSLDFDLKDASTVVIPDYSGENRFSWASLSSGELLRKSEQIPVSDPELLRESAPAVAQGWNSFVSFSPDKKILVSVTQFGDRLDIYSMASQKHIGELGGDGEPQFKVSPEGYGLPAGRICYYDVQVTDQYIYTIYDGRKFKDIMKLADAYQQGGKILRISTHEGDVVKTYVLDRPIAGIYVDEAAGMLFGLDVNADEQIVKFPLELE</sequence>
<dbReference type="Proteomes" id="UP000061587">
    <property type="component" value="Chromosome"/>
</dbReference>
<proteinExistence type="predicted"/>
<dbReference type="AlphaFoldDB" id="A0A0P0M5G9"/>
<organism evidence="1 2">
    <name type="scientific">Phocaeicola vulgatus</name>
    <name type="common">Bacteroides vulgatus</name>
    <dbReference type="NCBI Taxonomy" id="821"/>
    <lineage>
        <taxon>Bacteria</taxon>
        <taxon>Pseudomonadati</taxon>
        <taxon>Bacteroidota</taxon>
        <taxon>Bacteroidia</taxon>
        <taxon>Bacteroidales</taxon>
        <taxon>Bacteroidaceae</taxon>
        <taxon>Phocaeicola</taxon>
    </lineage>
</organism>
<name>A0A0P0M5G9_PHOVU</name>
<reference evidence="2" key="1">
    <citation type="submission" date="2015-10" db="EMBL/GenBank/DDBJ databases">
        <title>Extensive mobilome-driven genome diversification in gut-associated Bacteroides vulgatus mpk.</title>
        <authorList>
            <person name="Beier S."/>
            <person name="Lange A."/>
            <person name="Huson D.H."/>
            <person name="Frick J.-S."/>
            <person name="Autenrieth I.B."/>
        </authorList>
    </citation>
    <scope>NUCLEOTIDE SEQUENCE [LARGE SCALE GENOMIC DNA]</scope>
    <source>
        <strain evidence="2">mpk</strain>
    </source>
</reference>
<evidence type="ECO:0000313" key="2">
    <source>
        <dbReference type="Proteomes" id="UP000061587"/>
    </source>
</evidence>
<evidence type="ECO:0000313" key="1">
    <source>
        <dbReference type="EMBL" id="ALK86337.1"/>
    </source>
</evidence>
<protein>
    <submittedName>
        <fullName evidence="1">Lipoprotein</fullName>
    </submittedName>
</protein>
<dbReference type="EMBL" id="CP013020">
    <property type="protein sequence ID" value="ALK86337.1"/>
    <property type="molecule type" value="Genomic_DNA"/>
</dbReference>
<accession>A0A0P0M5G9</accession>
<gene>
    <name evidence="1" type="ORF">BvMPK_3777</name>
</gene>
<dbReference type="SUPFAM" id="SSF50969">
    <property type="entry name" value="YVTN repeat-like/Quinoprotein amine dehydrogenase"/>
    <property type="match status" value="1"/>
</dbReference>
<reference evidence="1 2" key="2">
    <citation type="journal article" date="2016" name="Genome Biol. Evol.">
        <title>Extensive mobilome-driven genome diversification in mouse gut-associated Bacteroides vulgatus mpk.</title>
        <authorList>
            <person name="Lange A."/>
            <person name="Beier S."/>
            <person name="Steimle A."/>
            <person name="Autenrieth I.B."/>
            <person name="Huson D.H."/>
            <person name="Frick J.S."/>
        </authorList>
    </citation>
    <scope>NUCLEOTIDE SEQUENCE [LARGE SCALE GENOMIC DNA]</scope>
    <source>
        <strain evidence="2">mpk</strain>
    </source>
</reference>
<dbReference type="Pfam" id="PF15869">
    <property type="entry name" value="TolB_like"/>
    <property type="match status" value="1"/>
</dbReference>